<proteinExistence type="predicted"/>
<accession>A0A835GHR5</accession>
<evidence type="ECO:0000256" key="1">
    <source>
        <dbReference type="SAM" id="Coils"/>
    </source>
</evidence>
<dbReference type="Pfam" id="PF25298">
    <property type="entry name" value="Baculo_FP_2nd"/>
    <property type="match status" value="1"/>
</dbReference>
<gene>
    <name evidence="3" type="ORF">HW555_006694</name>
</gene>
<evidence type="ECO:0000259" key="2">
    <source>
        <dbReference type="Pfam" id="PF25298"/>
    </source>
</evidence>
<evidence type="ECO:0000313" key="3">
    <source>
        <dbReference type="EMBL" id="KAF9415793.1"/>
    </source>
</evidence>
<organism evidence="3 4">
    <name type="scientific">Spodoptera exigua</name>
    <name type="common">Beet armyworm</name>
    <name type="synonym">Noctua fulgens</name>
    <dbReference type="NCBI Taxonomy" id="7107"/>
    <lineage>
        <taxon>Eukaryota</taxon>
        <taxon>Metazoa</taxon>
        <taxon>Ecdysozoa</taxon>
        <taxon>Arthropoda</taxon>
        <taxon>Hexapoda</taxon>
        <taxon>Insecta</taxon>
        <taxon>Pterygota</taxon>
        <taxon>Neoptera</taxon>
        <taxon>Endopterygota</taxon>
        <taxon>Lepidoptera</taxon>
        <taxon>Glossata</taxon>
        <taxon>Ditrysia</taxon>
        <taxon>Noctuoidea</taxon>
        <taxon>Noctuidae</taxon>
        <taxon>Amphipyrinae</taxon>
        <taxon>Spodoptera</taxon>
    </lineage>
</organism>
<dbReference type="InterPro" id="IPR057251">
    <property type="entry name" value="FP_C"/>
</dbReference>
<dbReference type="PANTHER" id="PTHR46901">
    <property type="entry name" value="GH04942P"/>
    <property type="match status" value="1"/>
</dbReference>
<protein>
    <recommendedName>
        <fullName evidence="2">FP protein C-terminal domain-containing protein</fullName>
    </recommendedName>
</protein>
<comment type="caution">
    <text evidence="3">The sequence shown here is derived from an EMBL/GenBank/DDBJ whole genome shotgun (WGS) entry which is preliminary data.</text>
</comment>
<keyword evidence="4" id="KW-1185">Reference proteome</keyword>
<dbReference type="PANTHER" id="PTHR46901:SF2">
    <property type="entry name" value="GH04942P"/>
    <property type="match status" value="1"/>
</dbReference>
<keyword evidence="1" id="KW-0175">Coiled coil</keyword>
<dbReference type="EMBL" id="JACKWZ010000102">
    <property type="protein sequence ID" value="KAF9415793.1"/>
    <property type="molecule type" value="Genomic_DNA"/>
</dbReference>
<dbReference type="SUPFAM" id="SSF57903">
    <property type="entry name" value="FYVE/PHD zinc finger"/>
    <property type="match status" value="1"/>
</dbReference>
<name>A0A835GHR5_SPOEX</name>
<reference evidence="3" key="1">
    <citation type="submission" date="2020-08" db="EMBL/GenBank/DDBJ databases">
        <title>Spodoptera exigua strain:BAW_Kor-Di-RS1 Genome sequencing and assembly.</title>
        <authorList>
            <person name="Kim J."/>
            <person name="Nam H.Y."/>
            <person name="Kwon M."/>
            <person name="Choi J.H."/>
            <person name="Cho S.R."/>
            <person name="Kim G.-H."/>
        </authorList>
    </citation>
    <scope>NUCLEOTIDE SEQUENCE</scope>
    <source>
        <strain evidence="3">BAW_Kor-Di-RS1</strain>
        <tissue evidence="3">Whole-body</tissue>
    </source>
</reference>
<sequence length="411" mass="46754">MTLGLNVYGHVALTYPPARRYDLDFLDNSRTKPPCGMPKVISGALVFDDHSVRGAAHLTATTRDSIHNCCLTLSGLHKSYHTLCIDFSHADTQGQEPSINWTCPQCLSKQPRSDNSNIPVRPSTPTSMADVTFNVTRRKMTQSRLDTLQLDPSTESLRSDIREIIREEMRNALQDTIGEIKVSLSANLKEINDQISAFKDSMNFLSDEFDKLKQDNITYRNEVKQLKKENEMLHYDLSEVKGKFINLDQLSRASNIEIQCVPEYKSENVINIVKQIGRTVSVSINDNDIHYCARIAKLNADSTRPRSILTKFNSPRTRDSFLSAVLTYNKKNVQDKLNTHDLGFGSMQKSPVYVVENLSPDNKNLHAATRKRAKELKYKFVWVRGGRVYARKTETSDTVFIRNLDILHKLI</sequence>
<feature type="coiled-coil region" evidence="1">
    <location>
        <begin position="188"/>
        <end position="229"/>
    </location>
</feature>
<dbReference type="AlphaFoldDB" id="A0A835GHR5"/>
<evidence type="ECO:0000313" key="4">
    <source>
        <dbReference type="Proteomes" id="UP000648187"/>
    </source>
</evidence>
<feature type="domain" description="FP protein C-terminal" evidence="2">
    <location>
        <begin position="360"/>
        <end position="410"/>
    </location>
</feature>
<dbReference type="InterPro" id="IPR011011">
    <property type="entry name" value="Znf_FYVE_PHD"/>
</dbReference>
<dbReference type="Proteomes" id="UP000648187">
    <property type="component" value="Unassembled WGS sequence"/>
</dbReference>